<gene>
    <name evidence="2" type="ORF">HUJ06_009878</name>
</gene>
<evidence type="ECO:0000256" key="1">
    <source>
        <dbReference type="SAM" id="MobiDB-lite"/>
    </source>
</evidence>
<organism evidence="2 3">
    <name type="scientific">Nelumbo nucifera</name>
    <name type="common">Sacred lotus</name>
    <dbReference type="NCBI Taxonomy" id="4432"/>
    <lineage>
        <taxon>Eukaryota</taxon>
        <taxon>Viridiplantae</taxon>
        <taxon>Streptophyta</taxon>
        <taxon>Embryophyta</taxon>
        <taxon>Tracheophyta</taxon>
        <taxon>Spermatophyta</taxon>
        <taxon>Magnoliopsida</taxon>
        <taxon>Proteales</taxon>
        <taxon>Nelumbonaceae</taxon>
        <taxon>Nelumbo</taxon>
    </lineage>
</organism>
<reference evidence="2 3" key="1">
    <citation type="journal article" date="2020" name="Mol. Biol. Evol.">
        <title>Distinct Expression and Methylation Patterns for Genes with Different Fates following a Single Whole-Genome Duplication in Flowering Plants.</title>
        <authorList>
            <person name="Shi T."/>
            <person name="Rahmani R.S."/>
            <person name="Gugger P.F."/>
            <person name="Wang M."/>
            <person name="Li H."/>
            <person name="Zhang Y."/>
            <person name="Li Z."/>
            <person name="Wang Q."/>
            <person name="Van de Peer Y."/>
            <person name="Marchal K."/>
            <person name="Chen J."/>
        </authorList>
    </citation>
    <scope>NUCLEOTIDE SEQUENCE [LARGE SCALE GENOMIC DNA]</scope>
    <source>
        <tissue evidence="2">Leaf</tissue>
    </source>
</reference>
<dbReference type="AlphaFoldDB" id="A0A822YEU8"/>
<accession>A0A822YEU8</accession>
<feature type="region of interest" description="Disordered" evidence="1">
    <location>
        <begin position="1"/>
        <end position="25"/>
    </location>
</feature>
<proteinExistence type="predicted"/>
<dbReference type="EMBL" id="DUZY01000003">
    <property type="protein sequence ID" value="DAD31027.1"/>
    <property type="molecule type" value="Genomic_DNA"/>
</dbReference>
<keyword evidence="3" id="KW-1185">Reference proteome</keyword>
<evidence type="ECO:0000313" key="3">
    <source>
        <dbReference type="Proteomes" id="UP000607653"/>
    </source>
</evidence>
<protein>
    <submittedName>
        <fullName evidence="2">Uncharacterized protein</fullName>
    </submittedName>
</protein>
<name>A0A822YEU8_NELNU</name>
<sequence>MLAHTSARPVHARAHPRSPEHPSNTTKVFYPCGGGECVLVVAWNGKAENARREFYGCHYYIGYTKP</sequence>
<dbReference type="Proteomes" id="UP000607653">
    <property type="component" value="Unassembled WGS sequence"/>
</dbReference>
<comment type="caution">
    <text evidence="2">The sequence shown here is derived from an EMBL/GenBank/DDBJ whole genome shotgun (WGS) entry which is preliminary data.</text>
</comment>
<evidence type="ECO:0000313" key="2">
    <source>
        <dbReference type="EMBL" id="DAD31027.1"/>
    </source>
</evidence>